<evidence type="ECO:0000259" key="5">
    <source>
        <dbReference type="Pfam" id="PF02775"/>
    </source>
</evidence>
<dbReference type="PATRIC" id="fig|1429438.4.peg.7180"/>
<evidence type="ECO:0000313" key="8">
    <source>
        <dbReference type="Proteomes" id="UP000019141"/>
    </source>
</evidence>
<gene>
    <name evidence="7" type="ORF">ETSY1_38255</name>
</gene>
<evidence type="ECO:0000256" key="1">
    <source>
        <dbReference type="ARBA" id="ARBA00007812"/>
    </source>
</evidence>
<dbReference type="GO" id="GO:0009099">
    <property type="term" value="P:L-valine biosynthetic process"/>
    <property type="evidence" value="ECO:0007669"/>
    <property type="project" value="TreeGrafter"/>
</dbReference>
<keyword evidence="2 3" id="KW-0786">Thiamine pyrophosphate</keyword>
<dbReference type="GO" id="GO:0003984">
    <property type="term" value="F:acetolactate synthase activity"/>
    <property type="evidence" value="ECO:0007669"/>
    <property type="project" value="TreeGrafter"/>
</dbReference>
<dbReference type="PANTHER" id="PTHR18968:SF142">
    <property type="entry name" value="ACETOLACTATE SYNTHASE"/>
    <property type="match status" value="1"/>
</dbReference>
<dbReference type="InterPro" id="IPR045229">
    <property type="entry name" value="TPP_enz"/>
</dbReference>
<dbReference type="Pfam" id="PF00205">
    <property type="entry name" value="TPP_enzyme_M"/>
    <property type="match status" value="1"/>
</dbReference>
<dbReference type="GO" id="GO:0000287">
    <property type="term" value="F:magnesium ion binding"/>
    <property type="evidence" value="ECO:0007669"/>
    <property type="project" value="InterPro"/>
</dbReference>
<dbReference type="Proteomes" id="UP000019141">
    <property type="component" value="Unassembled WGS sequence"/>
</dbReference>
<evidence type="ECO:0000313" key="7">
    <source>
        <dbReference type="EMBL" id="ETW93655.1"/>
    </source>
</evidence>
<comment type="similarity">
    <text evidence="1 3">Belongs to the TPP enzyme family.</text>
</comment>
<evidence type="ECO:0000259" key="6">
    <source>
        <dbReference type="Pfam" id="PF02776"/>
    </source>
</evidence>
<proteinExistence type="inferred from homology"/>
<dbReference type="InterPro" id="IPR012000">
    <property type="entry name" value="Thiamin_PyroP_enz_cen_dom"/>
</dbReference>
<dbReference type="Pfam" id="PF02776">
    <property type="entry name" value="TPP_enzyme_N"/>
    <property type="match status" value="1"/>
</dbReference>
<accession>W4L7J2</accession>
<dbReference type="InterPro" id="IPR029035">
    <property type="entry name" value="DHS-like_NAD/FAD-binding_dom"/>
</dbReference>
<dbReference type="FunFam" id="3.40.50.970:FF:000007">
    <property type="entry name" value="Acetolactate synthase"/>
    <property type="match status" value="1"/>
</dbReference>
<dbReference type="GO" id="GO:0050660">
    <property type="term" value="F:flavin adenine dinucleotide binding"/>
    <property type="evidence" value="ECO:0007669"/>
    <property type="project" value="TreeGrafter"/>
</dbReference>
<dbReference type="FunFam" id="3.40.50.1220:FF:000008">
    <property type="entry name" value="Acetolactate synthase"/>
    <property type="match status" value="1"/>
</dbReference>
<dbReference type="SUPFAM" id="SSF52518">
    <property type="entry name" value="Thiamin diphosphate-binding fold (THDP-binding)"/>
    <property type="match status" value="2"/>
</dbReference>
<dbReference type="InterPro" id="IPR011766">
    <property type="entry name" value="TPP_enzyme_TPP-bd"/>
</dbReference>
<evidence type="ECO:0008006" key="9">
    <source>
        <dbReference type="Google" id="ProtNLM"/>
    </source>
</evidence>
<dbReference type="CDD" id="cd07035">
    <property type="entry name" value="TPP_PYR_POX_like"/>
    <property type="match status" value="1"/>
</dbReference>
<dbReference type="PANTHER" id="PTHR18968">
    <property type="entry name" value="THIAMINE PYROPHOSPHATE ENZYMES"/>
    <property type="match status" value="1"/>
</dbReference>
<evidence type="ECO:0000259" key="4">
    <source>
        <dbReference type="Pfam" id="PF00205"/>
    </source>
</evidence>
<dbReference type="InterPro" id="IPR000399">
    <property type="entry name" value="TPP-bd_CS"/>
</dbReference>
<keyword evidence="8" id="KW-1185">Reference proteome</keyword>
<sequence>MSSVQTMATQQRMQNRGADLMARLLRAQGVEHVMALTGGAIMESMDALEADEQLKMHIFQTEPGAAWAAMGYARATGNVGVCVVTSGPAATNTITAIADAYRDNVPLLVITGQVPTFARDTDAFQETNITDIAAPTAKKVYYVSTPDELPEMVAEAFRIAKSGRPGPVLIDFTKDAQQAEVDLDAYLSQPTSGSPLTAPLSLNGAEAALDEAVTLLRQAQRPVIIVGYGTVLAGAEQALQDFLEVAPCPVVHTLPGKSALPNSHACQYGMLGMHGFYVANWMVHHADLLISFGSRFDDRITGDMHQFAPDAKRLIHFDIDSGQVDKVLAHRKLGVIGDLRHTLAAFYHRIQPAPLNFVAWHDEIAQIEARYPSTYQRHPEALQAQYVLQSLNEAVRQHVAITGQKVIYTTEVGDHQMWAGQYLDMQPGWQFMTSSGQGAMGSGLPMAIGAQLANPDALVICLAGDGSMRFGEAEMETIWNLGLPVKTLLINNDGYGIVRMWNHRFYGGRETGVVKHGKNWSLLAQSNGFPPDRAERVTESEGLESLLGEAVSHGQPHMIELITPYEECLPIMPPGKTFHDIILE</sequence>
<dbReference type="Pfam" id="PF02775">
    <property type="entry name" value="TPP_enzyme_C"/>
    <property type="match status" value="1"/>
</dbReference>
<dbReference type="InterPro" id="IPR012001">
    <property type="entry name" value="Thiamin_PyroP_enz_TPP-bd_dom"/>
</dbReference>
<protein>
    <recommendedName>
        <fullName evidence="9">Acetolactate synthase</fullName>
    </recommendedName>
</protein>
<dbReference type="EMBL" id="AZHW01001194">
    <property type="protein sequence ID" value="ETW93655.1"/>
    <property type="molecule type" value="Genomic_DNA"/>
</dbReference>
<comment type="caution">
    <text evidence="7">The sequence shown here is derived from an EMBL/GenBank/DDBJ whole genome shotgun (WGS) entry which is preliminary data.</text>
</comment>
<evidence type="ECO:0000256" key="3">
    <source>
        <dbReference type="RuleBase" id="RU362132"/>
    </source>
</evidence>
<dbReference type="Gene3D" id="3.40.50.970">
    <property type="match status" value="2"/>
</dbReference>
<dbReference type="GO" id="GO:0030976">
    <property type="term" value="F:thiamine pyrophosphate binding"/>
    <property type="evidence" value="ECO:0007669"/>
    <property type="project" value="InterPro"/>
</dbReference>
<reference evidence="7 8" key="1">
    <citation type="journal article" date="2014" name="Nature">
        <title>An environmental bacterial taxon with a large and distinct metabolic repertoire.</title>
        <authorList>
            <person name="Wilson M.C."/>
            <person name="Mori T."/>
            <person name="Ruckert C."/>
            <person name="Uria A.R."/>
            <person name="Helf M.J."/>
            <person name="Takada K."/>
            <person name="Gernert C."/>
            <person name="Steffens U.A."/>
            <person name="Heycke N."/>
            <person name="Schmitt S."/>
            <person name="Rinke C."/>
            <person name="Helfrich E.J."/>
            <person name="Brachmann A.O."/>
            <person name="Gurgui C."/>
            <person name="Wakimoto T."/>
            <person name="Kracht M."/>
            <person name="Crusemann M."/>
            <person name="Hentschel U."/>
            <person name="Abe I."/>
            <person name="Matsunaga S."/>
            <person name="Kalinowski J."/>
            <person name="Takeyama H."/>
            <person name="Piel J."/>
        </authorList>
    </citation>
    <scope>NUCLEOTIDE SEQUENCE [LARGE SCALE GENOMIC DNA]</scope>
    <source>
        <strain evidence="8">TSY1</strain>
    </source>
</reference>
<feature type="domain" description="Thiamine pyrophosphate enzyme N-terminal TPP-binding" evidence="6">
    <location>
        <begin position="16"/>
        <end position="129"/>
    </location>
</feature>
<feature type="domain" description="Thiamine pyrophosphate enzyme central" evidence="4">
    <location>
        <begin position="209"/>
        <end position="345"/>
    </location>
</feature>
<name>W4L7J2_ENTF1</name>
<evidence type="ECO:0000256" key="2">
    <source>
        <dbReference type="ARBA" id="ARBA00023052"/>
    </source>
</evidence>
<dbReference type="Gene3D" id="3.40.50.1220">
    <property type="entry name" value="TPP-binding domain"/>
    <property type="match status" value="1"/>
</dbReference>
<dbReference type="GO" id="GO:0009097">
    <property type="term" value="P:isoleucine biosynthetic process"/>
    <property type="evidence" value="ECO:0007669"/>
    <property type="project" value="TreeGrafter"/>
</dbReference>
<feature type="domain" description="Thiamine pyrophosphate enzyme TPP-binding" evidence="5">
    <location>
        <begin position="412"/>
        <end position="560"/>
    </location>
</feature>
<organism evidence="7 8">
    <name type="scientific">Entotheonella factor</name>
    <dbReference type="NCBI Taxonomy" id="1429438"/>
    <lineage>
        <taxon>Bacteria</taxon>
        <taxon>Pseudomonadati</taxon>
        <taxon>Nitrospinota/Tectimicrobiota group</taxon>
        <taxon>Candidatus Tectimicrobiota</taxon>
        <taxon>Candidatus Entotheonellia</taxon>
        <taxon>Candidatus Entotheonellales</taxon>
        <taxon>Candidatus Entotheonellaceae</taxon>
        <taxon>Candidatus Entotheonella</taxon>
    </lineage>
</organism>
<dbReference type="HOGENOM" id="CLU_013748_1_2_7"/>
<dbReference type="GO" id="GO:0005948">
    <property type="term" value="C:acetolactate synthase complex"/>
    <property type="evidence" value="ECO:0007669"/>
    <property type="project" value="TreeGrafter"/>
</dbReference>
<dbReference type="AlphaFoldDB" id="W4L7J2"/>
<dbReference type="SUPFAM" id="SSF52467">
    <property type="entry name" value="DHS-like NAD/FAD-binding domain"/>
    <property type="match status" value="1"/>
</dbReference>
<dbReference type="InterPro" id="IPR029061">
    <property type="entry name" value="THDP-binding"/>
</dbReference>
<dbReference type="PROSITE" id="PS00187">
    <property type="entry name" value="TPP_ENZYMES"/>
    <property type="match status" value="1"/>
</dbReference>